<dbReference type="EMBL" id="AP025730">
    <property type="protein sequence ID" value="BDI05934.1"/>
    <property type="molecule type" value="Genomic_DNA"/>
</dbReference>
<organism evidence="2 3">
    <name type="scientific">Sphaerotilus microaerophilus</name>
    <dbReference type="NCBI Taxonomy" id="2914710"/>
    <lineage>
        <taxon>Bacteria</taxon>
        <taxon>Pseudomonadati</taxon>
        <taxon>Pseudomonadota</taxon>
        <taxon>Betaproteobacteria</taxon>
        <taxon>Burkholderiales</taxon>
        <taxon>Sphaerotilaceae</taxon>
        <taxon>Sphaerotilus</taxon>
    </lineage>
</organism>
<feature type="signal peptide" evidence="1">
    <location>
        <begin position="1"/>
        <end position="31"/>
    </location>
</feature>
<accession>A0ABN6PL73</accession>
<protein>
    <submittedName>
        <fullName evidence="2">Uncharacterized protein</fullName>
    </submittedName>
</protein>
<feature type="chain" id="PRO_5046100273" evidence="1">
    <location>
        <begin position="32"/>
        <end position="185"/>
    </location>
</feature>
<name>A0ABN6PL73_9BURK</name>
<evidence type="ECO:0000313" key="3">
    <source>
        <dbReference type="Proteomes" id="UP001057498"/>
    </source>
</evidence>
<evidence type="ECO:0000313" key="2">
    <source>
        <dbReference type="EMBL" id="BDI05934.1"/>
    </source>
</evidence>
<proteinExistence type="predicted"/>
<dbReference type="RefSeq" id="WP_251969263.1">
    <property type="nucleotide sequence ID" value="NZ_AP025730.1"/>
</dbReference>
<sequence>MTALPRPTFQVTALAAALLIGLAALTGPACADEAAQRAALATFSQARGGDDSRIDAAATQLAAISRAEPGHPLWLAYAGSATALQARTTWAPWKKMAHAEDGLAQIDKALALLGVAHETALHNGVPVALETKLTAASTFLALPSMFNRGERGRRLLDEVLKHPAYAGTPAGFQETARKLTAKAAS</sequence>
<gene>
    <name evidence="2" type="ORF">CATMQ487_29040</name>
</gene>
<dbReference type="Proteomes" id="UP001057498">
    <property type="component" value="Chromosome"/>
</dbReference>
<reference evidence="2" key="1">
    <citation type="submission" date="2022-04" db="EMBL/GenBank/DDBJ databases">
        <title>Whole genome sequence of Sphaerotilus sp. FB-5.</title>
        <authorList>
            <person name="Takeda M."/>
            <person name="Narihara S."/>
            <person name="Akimoto M."/>
            <person name="Akimoto R."/>
            <person name="Nishiyashiki S."/>
            <person name="Murakami T."/>
        </authorList>
    </citation>
    <scope>NUCLEOTIDE SEQUENCE</scope>
    <source>
        <strain evidence="2">FB-5</strain>
    </source>
</reference>
<evidence type="ECO:0000256" key="1">
    <source>
        <dbReference type="SAM" id="SignalP"/>
    </source>
</evidence>
<keyword evidence="3" id="KW-1185">Reference proteome</keyword>
<keyword evidence="1" id="KW-0732">Signal</keyword>